<dbReference type="Proteomes" id="UP000286402">
    <property type="component" value="Unassembled WGS sequence"/>
</dbReference>
<accession>A0A420FM06</accession>
<evidence type="ECO:0000256" key="3">
    <source>
        <dbReference type="ARBA" id="ARBA00022729"/>
    </source>
</evidence>
<evidence type="ECO:0000256" key="2">
    <source>
        <dbReference type="ARBA" id="ARBA00006275"/>
    </source>
</evidence>
<dbReference type="InterPro" id="IPR033985">
    <property type="entry name" value="SusD-like_N"/>
</dbReference>
<keyword evidence="4" id="KW-0472">Membrane</keyword>
<organism evidence="8 9">
    <name type="scientific">Sphingobacterium siyangense</name>
    <dbReference type="NCBI Taxonomy" id="459529"/>
    <lineage>
        <taxon>Bacteria</taxon>
        <taxon>Pseudomonadati</taxon>
        <taxon>Bacteroidota</taxon>
        <taxon>Sphingobacteriia</taxon>
        <taxon>Sphingobacteriales</taxon>
        <taxon>Sphingobacteriaceae</taxon>
        <taxon>Sphingobacterium</taxon>
    </lineage>
</organism>
<evidence type="ECO:0000259" key="6">
    <source>
        <dbReference type="Pfam" id="PF07980"/>
    </source>
</evidence>
<feature type="domain" description="RagB/SusD" evidence="6">
    <location>
        <begin position="280"/>
        <end position="503"/>
    </location>
</feature>
<evidence type="ECO:0000256" key="1">
    <source>
        <dbReference type="ARBA" id="ARBA00004442"/>
    </source>
</evidence>
<comment type="subcellular location">
    <subcellularLocation>
        <location evidence="1">Cell outer membrane</location>
    </subcellularLocation>
</comment>
<dbReference type="InterPro" id="IPR012944">
    <property type="entry name" value="SusD_RagB_dom"/>
</dbReference>
<evidence type="ECO:0000313" key="8">
    <source>
        <dbReference type="EMBL" id="RKF33978.1"/>
    </source>
</evidence>
<dbReference type="Gene3D" id="1.25.40.390">
    <property type="match status" value="1"/>
</dbReference>
<keyword evidence="3" id="KW-0732">Signal</keyword>
<dbReference type="Pfam" id="PF14322">
    <property type="entry name" value="SusD-like_3"/>
    <property type="match status" value="1"/>
</dbReference>
<keyword evidence="9" id="KW-1185">Reference proteome</keyword>
<dbReference type="SUPFAM" id="SSF48452">
    <property type="entry name" value="TPR-like"/>
    <property type="match status" value="1"/>
</dbReference>
<dbReference type="AlphaFoldDB" id="A0A420FM06"/>
<dbReference type="GO" id="GO:0009279">
    <property type="term" value="C:cell outer membrane"/>
    <property type="evidence" value="ECO:0007669"/>
    <property type="project" value="UniProtKB-SubCell"/>
</dbReference>
<keyword evidence="5" id="KW-0998">Cell outer membrane</keyword>
<reference evidence="8 9" key="1">
    <citation type="submission" date="2016-07" db="EMBL/GenBank/DDBJ databases">
        <title>Genome analysis of Sphingobacterium siyangense T12B17.</title>
        <authorList>
            <person name="Xu D."/>
            <person name="Su Y."/>
            <person name="Zheng S."/>
        </authorList>
    </citation>
    <scope>NUCLEOTIDE SEQUENCE [LARGE SCALE GENOMIC DNA]</scope>
    <source>
        <strain evidence="8 9">T12B17</strain>
    </source>
</reference>
<comment type="caution">
    <text evidence="8">The sequence shown here is derived from an EMBL/GenBank/DDBJ whole genome shotgun (WGS) entry which is preliminary data.</text>
</comment>
<evidence type="ECO:0008006" key="10">
    <source>
        <dbReference type="Google" id="ProtNLM"/>
    </source>
</evidence>
<dbReference type="InterPro" id="IPR011990">
    <property type="entry name" value="TPR-like_helical_dom_sf"/>
</dbReference>
<dbReference type="EMBL" id="MCAQ01000025">
    <property type="protein sequence ID" value="RKF33978.1"/>
    <property type="molecule type" value="Genomic_DNA"/>
</dbReference>
<proteinExistence type="inferred from homology"/>
<gene>
    <name evidence="8" type="ORF">BCY89_09980</name>
</gene>
<feature type="domain" description="SusD-like N-terminal" evidence="7">
    <location>
        <begin position="118"/>
        <end position="227"/>
    </location>
</feature>
<evidence type="ECO:0000259" key="7">
    <source>
        <dbReference type="Pfam" id="PF14322"/>
    </source>
</evidence>
<evidence type="ECO:0000256" key="5">
    <source>
        <dbReference type="ARBA" id="ARBA00023237"/>
    </source>
</evidence>
<name>A0A420FM06_9SPHI</name>
<dbReference type="Pfam" id="PF07980">
    <property type="entry name" value="SusD_RagB"/>
    <property type="match status" value="1"/>
</dbReference>
<sequence length="534" mass="60093">MFKKSVMKKIFLCALAVTLLFSCSKELDIAPPNSITDEQIRKLLESGDEKKIQAVLGGMANNMPKLVNFGALSSESRYGSNQGFDVMRNLEGNDIVFGNRLLNIFGSDEYNLLDFISDASDKNTPYWNYAWNMVNTANKMLNYLNPETVGTNKKLQEYKGRGLILRAYAYNYLMENYQNAYQQGGKAKLGMPLYDTYSPVQESKARSTADETYAFIKNDINEAIRLFKEAGIGFTTDPSDFDLGVAYFMQAKVSLWTGDWNTTISASNEILTKYPTLMSQATYGATNKGTQTAPEMRPEQNGFLNITINPEVLFGFALGEAVTVHNWWMNPFAEGNGGIGQGFQRIDNRLYAKIDNRDYRMGCFMASDWGDYTYPTNGDKRTIPMYTNLKFAATHGLGSDDKKNVGRVSCYYMRSSEVLLMKAEAQAQNKDDQSAKQTLNTLLAARTKVGQTTLTCDNYTSMQGLSTLEMVQFQTRLELWGEGGREFYNNKRWNIAVGRAGSATHVDKSTYPVSKMTLQIPLDEMLYNNKMVQN</sequence>
<protein>
    <recommendedName>
        <fullName evidence="10">SusD-like starch-binding protein associating with outer membrane</fullName>
    </recommendedName>
</protein>
<evidence type="ECO:0000313" key="9">
    <source>
        <dbReference type="Proteomes" id="UP000286402"/>
    </source>
</evidence>
<comment type="similarity">
    <text evidence="2">Belongs to the SusD family.</text>
</comment>
<evidence type="ECO:0000256" key="4">
    <source>
        <dbReference type="ARBA" id="ARBA00023136"/>
    </source>
</evidence>
<dbReference type="PROSITE" id="PS51257">
    <property type="entry name" value="PROKAR_LIPOPROTEIN"/>
    <property type="match status" value="1"/>
</dbReference>